<evidence type="ECO:0000313" key="1">
    <source>
        <dbReference type="EMBL" id="NLR92011.1"/>
    </source>
</evidence>
<dbReference type="EMBL" id="JABAIL010000003">
    <property type="protein sequence ID" value="NLR92011.1"/>
    <property type="molecule type" value="Genomic_DNA"/>
</dbReference>
<gene>
    <name evidence="1" type="ORF">HGP29_12370</name>
</gene>
<name>A0A7X8XW86_9BACT</name>
<accession>A0A7X8XW86</accession>
<protein>
    <submittedName>
        <fullName evidence="1">Uncharacterized protein</fullName>
    </submittedName>
</protein>
<keyword evidence="2" id="KW-1185">Reference proteome</keyword>
<sequence>MKYTLFLFNFCVGKGALLPMIQSVLIGIRGVEATANYIKISLIFQDQKSY</sequence>
<reference evidence="1 2" key="1">
    <citation type="submission" date="2020-04" db="EMBL/GenBank/DDBJ databases">
        <title>Flammeovirga sp. SR4, a novel species isolated from seawater.</title>
        <authorList>
            <person name="Wang X."/>
        </authorList>
    </citation>
    <scope>NUCLEOTIDE SEQUENCE [LARGE SCALE GENOMIC DNA]</scope>
    <source>
        <strain evidence="1 2">SR4</strain>
    </source>
</reference>
<organism evidence="1 2">
    <name type="scientific">Flammeovirga agarivorans</name>
    <dbReference type="NCBI Taxonomy" id="2726742"/>
    <lineage>
        <taxon>Bacteria</taxon>
        <taxon>Pseudomonadati</taxon>
        <taxon>Bacteroidota</taxon>
        <taxon>Cytophagia</taxon>
        <taxon>Cytophagales</taxon>
        <taxon>Flammeovirgaceae</taxon>
        <taxon>Flammeovirga</taxon>
    </lineage>
</organism>
<dbReference type="AlphaFoldDB" id="A0A7X8XW86"/>
<evidence type="ECO:0000313" key="2">
    <source>
        <dbReference type="Proteomes" id="UP000585050"/>
    </source>
</evidence>
<proteinExistence type="predicted"/>
<comment type="caution">
    <text evidence="1">The sequence shown here is derived from an EMBL/GenBank/DDBJ whole genome shotgun (WGS) entry which is preliminary data.</text>
</comment>
<dbReference type="Proteomes" id="UP000585050">
    <property type="component" value="Unassembled WGS sequence"/>
</dbReference>